<dbReference type="EMBL" id="REFW01000005">
    <property type="protein sequence ID" value="RMB57839.1"/>
    <property type="molecule type" value="Genomic_DNA"/>
</dbReference>
<reference evidence="3 4" key="1">
    <citation type="submission" date="2018-10" db="EMBL/GenBank/DDBJ databases">
        <title>Tessaracoccus antarcticuss sp. nov., isolated from sediment.</title>
        <authorList>
            <person name="Zhou L.Y."/>
            <person name="Du Z.J."/>
        </authorList>
    </citation>
    <scope>NUCLEOTIDE SEQUENCE [LARGE SCALE GENOMIC DNA]</scope>
    <source>
        <strain evidence="3 4">JDX10</strain>
    </source>
</reference>
<organism evidence="3 4">
    <name type="scientific">Tessaracoccus antarcticus</name>
    <dbReference type="NCBI Taxonomy" id="2479848"/>
    <lineage>
        <taxon>Bacteria</taxon>
        <taxon>Bacillati</taxon>
        <taxon>Actinomycetota</taxon>
        <taxon>Actinomycetes</taxon>
        <taxon>Propionibacteriales</taxon>
        <taxon>Propionibacteriaceae</taxon>
        <taxon>Tessaracoccus</taxon>
    </lineage>
</organism>
<dbReference type="SUPFAM" id="SSF46955">
    <property type="entry name" value="Putative DNA-binding domain"/>
    <property type="match status" value="1"/>
</dbReference>
<accession>A0A3M0GA11</accession>
<dbReference type="GO" id="GO:0003677">
    <property type="term" value="F:DNA binding"/>
    <property type="evidence" value="ECO:0007669"/>
    <property type="project" value="UniProtKB-KW"/>
</dbReference>
<dbReference type="InterPro" id="IPR000551">
    <property type="entry name" value="MerR-type_HTH_dom"/>
</dbReference>
<keyword evidence="4" id="KW-1185">Reference proteome</keyword>
<evidence type="ECO:0000259" key="2">
    <source>
        <dbReference type="PROSITE" id="PS50937"/>
    </source>
</evidence>
<dbReference type="OrthoDB" id="5242095at2"/>
<dbReference type="AlphaFoldDB" id="A0A3M0GA11"/>
<sequence length="135" mass="15201">MTTTADTDPFLGIGTVAAQVGVAADTIRYYERQAILPPPHRDASGRRRYNTAAIHLIEVLLHLRDTGMPLTQIAEFTRLVSLDPAGVHDRLHLLEQHRDEVTQRIKSWNDSLTIIDQKIDDYQQRLSTTATATNQ</sequence>
<protein>
    <submittedName>
        <fullName evidence="3">MerR family transcriptional regulator</fullName>
    </submittedName>
</protein>
<dbReference type="CDD" id="cd01109">
    <property type="entry name" value="HTH_YyaN"/>
    <property type="match status" value="1"/>
</dbReference>
<dbReference type="Gene3D" id="1.10.1660.10">
    <property type="match status" value="1"/>
</dbReference>
<comment type="caution">
    <text evidence="3">The sequence shown here is derived from an EMBL/GenBank/DDBJ whole genome shotgun (WGS) entry which is preliminary data.</text>
</comment>
<dbReference type="RefSeq" id="WP_121902618.1">
    <property type="nucleotide sequence ID" value="NZ_REFW01000005.1"/>
</dbReference>
<dbReference type="Proteomes" id="UP000275256">
    <property type="component" value="Unassembled WGS sequence"/>
</dbReference>
<dbReference type="Pfam" id="PF13411">
    <property type="entry name" value="MerR_1"/>
    <property type="match status" value="1"/>
</dbReference>
<keyword evidence="1" id="KW-0238">DNA-binding</keyword>
<evidence type="ECO:0000313" key="4">
    <source>
        <dbReference type="Proteomes" id="UP000275256"/>
    </source>
</evidence>
<dbReference type="PANTHER" id="PTHR30204:SF98">
    <property type="entry name" value="HTH-TYPE TRANSCRIPTIONAL REGULATOR ADHR"/>
    <property type="match status" value="1"/>
</dbReference>
<proteinExistence type="predicted"/>
<name>A0A3M0GA11_9ACTN</name>
<evidence type="ECO:0000313" key="3">
    <source>
        <dbReference type="EMBL" id="RMB57839.1"/>
    </source>
</evidence>
<dbReference type="PANTHER" id="PTHR30204">
    <property type="entry name" value="REDOX-CYCLING DRUG-SENSING TRANSCRIPTIONAL ACTIVATOR SOXR"/>
    <property type="match status" value="1"/>
</dbReference>
<dbReference type="InterPro" id="IPR009061">
    <property type="entry name" value="DNA-bd_dom_put_sf"/>
</dbReference>
<feature type="domain" description="HTH merR-type" evidence="2">
    <location>
        <begin position="13"/>
        <end position="79"/>
    </location>
</feature>
<dbReference type="SMART" id="SM00422">
    <property type="entry name" value="HTH_MERR"/>
    <property type="match status" value="1"/>
</dbReference>
<dbReference type="PRINTS" id="PR00040">
    <property type="entry name" value="HTHMERR"/>
</dbReference>
<dbReference type="InterPro" id="IPR047057">
    <property type="entry name" value="MerR_fam"/>
</dbReference>
<dbReference type="GO" id="GO:0003700">
    <property type="term" value="F:DNA-binding transcription factor activity"/>
    <property type="evidence" value="ECO:0007669"/>
    <property type="project" value="InterPro"/>
</dbReference>
<gene>
    <name evidence="3" type="ORF">EAX62_15405</name>
</gene>
<evidence type="ECO:0000256" key="1">
    <source>
        <dbReference type="ARBA" id="ARBA00023125"/>
    </source>
</evidence>
<dbReference type="PROSITE" id="PS50937">
    <property type="entry name" value="HTH_MERR_2"/>
    <property type="match status" value="1"/>
</dbReference>